<protein>
    <submittedName>
        <fullName evidence="2">Uncharacterized protein</fullName>
    </submittedName>
</protein>
<reference evidence="2 3" key="1">
    <citation type="submission" date="2018-07" db="EMBL/GenBank/DDBJ databases">
        <title>Freshwater and sediment microbial communities from various areas in North America, analyzing microbe dynamics in response to fracking.</title>
        <authorList>
            <person name="Lamendella R."/>
        </authorList>
    </citation>
    <scope>NUCLEOTIDE SEQUENCE [LARGE SCALE GENOMIC DNA]</scope>
    <source>
        <strain evidence="2 3">114E</strain>
        <strain evidence="1 4">114E_o</strain>
    </source>
</reference>
<evidence type="ECO:0000313" key="3">
    <source>
        <dbReference type="Proteomes" id="UP000252795"/>
    </source>
</evidence>
<dbReference type="Proteomes" id="UP000252795">
    <property type="component" value="Unassembled WGS sequence"/>
</dbReference>
<accession>A0A368UUB6</accession>
<evidence type="ECO:0000313" key="2">
    <source>
        <dbReference type="EMBL" id="RCW32419.1"/>
    </source>
</evidence>
<dbReference type="RefSeq" id="WP_113880333.1">
    <property type="nucleotide sequence ID" value="NZ_QNSA01000009.1"/>
</dbReference>
<proteinExistence type="predicted"/>
<dbReference type="AlphaFoldDB" id="A0A368UUB6"/>
<sequence length="207" mass="23016">MTLIELNDSLIYLDREYISSFFEAITGASPETRITRTEGLNTGVKVPLLSAGASSAESKSYSISTLKMLFEVLQQLDKIEEFEHESHQIGSRSSVCWVEGMLTIGGVRVKRRTHHFKFGSDGSPPPESKEEFVAEEKFFLVKSGESKFALITSPDYFASGLDAFPELQGSVVDQVNIPVRALLRVFPAKSAFEEWVSSPLVILERDC</sequence>
<gene>
    <name evidence="2" type="ORF">DET51_109249</name>
    <name evidence="1" type="ORF">DET64_109249</name>
</gene>
<name>A0A368UUB6_MARNT</name>
<comment type="caution">
    <text evidence="2">The sequence shown here is derived from an EMBL/GenBank/DDBJ whole genome shotgun (WGS) entry which is preliminary data.</text>
</comment>
<dbReference type="EMBL" id="QPJB01000009">
    <property type="protein sequence ID" value="RCW32419.1"/>
    <property type="molecule type" value="Genomic_DNA"/>
</dbReference>
<keyword evidence="4" id="KW-1185">Reference proteome</keyword>
<dbReference type="Proteomes" id="UP000253065">
    <property type="component" value="Unassembled WGS sequence"/>
</dbReference>
<evidence type="ECO:0000313" key="1">
    <source>
        <dbReference type="EMBL" id="RBP71119.1"/>
    </source>
</evidence>
<organism evidence="2 3">
    <name type="scientific">Marinobacter nauticus</name>
    <name type="common">Marinobacter hydrocarbonoclasticus</name>
    <name type="synonym">Marinobacter aquaeolei</name>
    <dbReference type="NCBI Taxonomy" id="2743"/>
    <lineage>
        <taxon>Bacteria</taxon>
        <taxon>Pseudomonadati</taxon>
        <taxon>Pseudomonadota</taxon>
        <taxon>Gammaproteobacteria</taxon>
        <taxon>Pseudomonadales</taxon>
        <taxon>Marinobacteraceae</taxon>
        <taxon>Marinobacter</taxon>
    </lineage>
</organism>
<dbReference type="EMBL" id="QNSA01000009">
    <property type="protein sequence ID" value="RBP71119.1"/>
    <property type="molecule type" value="Genomic_DNA"/>
</dbReference>
<evidence type="ECO:0000313" key="4">
    <source>
        <dbReference type="Proteomes" id="UP000253065"/>
    </source>
</evidence>